<dbReference type="GO" id="GO:0042168">
    <property type="term" value="P:heme metabolic process"/>
    <property type="evidence" value="ECO:0007669"/>
    <property type="project" value="InterPro"/>
</dbReference>
<dbReference type="GO" id="GO:0005886">
    <property type="term" value="C:plasma membrane"/>
    <property type="evidence" value="ECO:0007669"/>
    <property type="project" value="UniProtKB-SubCell"/>
</dbReference>
<evidence type="ECO:0000256" key="8">
    <source>
        <dbReference type="ARBA" id="ARBA00023136"/>
    </source>
</evidence>
<evidence type="ECO:0000259" key="11">
    <source>
        <dbReference type="Pfam" id="PF07219"/>
    </source>
</evidence>
<dbReference type="OrthoDB" id="7067577at2"/>
<evidence type="ECO:0000256" key="2">
    <source>
        <dbReference type="ARBA" id="ARBA00004429"/>
    </source>
</evidence>
<evidence type="ECO:0000256" key="4">
    <source>
        <dbReference type="ARBA" id="ARBA00022475"/>
    </source>
</evidence>
<evidence type="ECO:0000313" key="12">
    <source>
        <dbReference type="EMBL" id="SUC37157.1"/>
    </source>
</evidence>
<dbReference type="NCBIfam" id="NF008017">
    <property type="entry name" value="PRK10747.1"/>
    <property type="match status" value="1"/>
</dbReference>
<dbReference type="Gene3D" id="1.25.40.10">
    <property type="entry name" value="Tetratricopeptide repeat domain"/>
    <property type="match status" value="1"/>
</dbReference>
<accession>A0A379G869</accession>
<feature type="domain" description="HemY N-terminal" evidence="11">
    <location>
        <begin position="26"/>
        <end position="132"/>
    </location>
</feature>
<dbReference type="InterPro" id="IPR005254">
    <property type="entry name" value="Heme_biosyn_assoc_TPR_pro"/>
</dbReference>
<gene>
    <name evidence="12" type="primary">hemY</name>
    <name evidence="12" type="ORF">NCTC12026_03612</name>
</gene>
<evidence type="ECO:0000256" key="6">
    <source>
        <dbReference type="ARBA" id="ARBA00022692"/>
    </source>
</evidence>
<dbReference type="NCBIfam" id="TIGR00540">
    <property type="entry name" value="TPR_hemY_coli"/>
    <property type="match status" value="1"/>
</dbReference>
<dbReference type="AlphaFoldDB" id="A0A379G869"/>
<evidence type="ECO:0000313" key="13">
    <source>
        <dbReference type="Proteomes" id="UP000255129"/>
    </source>
</evidence>
<organism evidence="12 13">
    <name type="scientific">Providencia rustigianii</name>
    <dbReference type="NCBI Taxonomy" id="158850"/>
    <lineage>
        <taxon>Bacteria</taxon>
        <taxon>Pseudomonadati</taxon>
        <taxon>Pseudomonadota</taxon>
        <taxon>Gammaproteobacteria</taxon>
        <taxon>Enterobacterales</taxon>
        <taxon>Morganellaceae</taxon>
        <taxon>Providencia</taxon>
    </lineage>
</organism>
<comment type="pathway">
    <text evidence="3">Porphyrin-containing compound metabolism; protoheme biosynthesis.</text>
</comment>
<comment type="function">
    <text evidence="1">Involved in a late step of protoheme IX synthesis.</text>
</comment>
<proteinExistence type="predicted"/>
<sequence length="399" mass="45075">MIKVFILFIVLIAGVILGPLLAGHQGYVFIRTDDYDITTSVTSLVLCFILLQFVLLFLGWCYRRFMSTTSRTKGWLTGHKYHKAHTQTQKALLKLAEGDLEQVEKLMSKHADYSQQPVINYLMAAEAAQQRGDSYRTHQYLDRAAEAAGRDQLPVDISRVRIQLAEGEIYAARNGIDRLLEQAPRHPAILRLAEQAYLSSGAYQALIELLPIMAKVQLHSEDELESLKLKAYKGLMNQFMAESGSDGLKKWWKNQPRKVRHEIPLQAFLAEHLIECGDTVSAEKIIVDGLKQQYDERLLLLVPKLNSEQPEVIEKILLGLVKHAGATALLNSTLGQIALQHAQWEKAESYFKAALAQRFDAYDAAWLADAYDKLHKPNEAAKIRQEALTHSLKSDRTKS</sequence>
<reference evidence="12 13" key="1">
    <citation type="submission" date="2018-06" db="EMBL/GenBank/DDBJ databases">
        <authorList>
            <consortium name="Pathogen Informatics"/>
            <person name="Doyle S."/>
        </authorList>
    </citation>
    <scope>NUCLEOTIDE SEQUENCE [LARGE SCALE GENOMIC DNA]</scope>
    <source>
        <strain evidence="12 13">NCTC12026</strain>
    </source>
</reference>
<protein>
    <submittedName>
        <fullName evidence="12">Putative protoheme IX biogenesis protein</fullName>
    </submittedName>
</protein>
<feature type="transmembrane region" description="Helical" evidence="10">
    <location>
        <begin position="41"/>
        <end position="62"/>
    </location>
</feature>
<keyword evidence="4" id="KW-1003">Cell membrane</keyword>
<evidence type="ECO:0000256" key="3">
    <source>
        <dbReference type="ARBA" id="ARBA00004744"/>
    </source>
</evidence>
<evidence type="ECO:0000256" key="7">
    <source>
        <dbReference type="ARBA" id="ARBA00022989"/>
    </source>
</evidence>
<evidence type="ECO:0000256" key="5">
    <source>
        <dbReference type="ARBA" id="ARBA00022519"/>
    </source>
</evidence>
<keyword evidence="8 10" id="KW-0472">Membrane</keyword>
<name>A0A379G869_9GAMM</name>
<keyword evidence="7 10" id="KW-1133">Transmembrane helix</keyword>
<dbReference type="InterPro" id="IPR011990">
    <property type="entry name" value="TPR-like_helical_dom_sf"/>
</dbReference>
<dbReference type="GO" id="GO:0006779">
    <property type="term" value="P:porphyrin-containing compound biosynthetic process"/>
    <property type="evidence" value="ECO:0007669"/>
    <property type="project" value="UniProtKB-KW"/>
</dbReference>
<dbReference type="Proteomes" id="UP000255129">
    <property type="component" value="Unassembled WGS sequence"/>
</dbReference>
<evidence type="ECO:0000256" key="1">
    <source>
        <dbReference type="ARBA" id="ARBA00002962"/>
    </source>
</evidence>
<keyword evidence="9" id="KW-0627">Porphyrin biosynthesis</keyword>
<dbReference type="RefSeq" id="WP_112837466.1">
    <property type="nucleotide sequence ID" value="NZ_AP018946.1"/>
</dbReference>
<evidence type="ECO:0000256" key="9">
    <source>
        <dbReference type="ARBA" id="ARBA00023244"/>
    </source>
</evidence>
<keyword evidence="5" id="KW-0997">Cell inner membrane</keyword>
<dbReference type="InterPro" id="IPR010817">
    <property type="entry name" value="HemY_N"/>
</dbReference>
<evidence type="ECO:0000256" key="10">
    <source>
        <dbReference type="SAM" id="Phobius"/>
    </source>
</evidence>
<dbReference type="Pfam" id="PF07219">
    <property type="entry name" value="HemY_N"/>
    <property type="match status" value="1"/>
</dbReference>
<comment type="subcellular location">
    <subcellularLocation>
        <location evidence="2">Cell inner membrane</location>
        <topology evidence="2">Multi-pass membrane protein</topology>
    </subcellularLocation>
</comment>
<keyword evidence="6 10" id="KW-0812">Transmembrane</keyword>
<dbReference type="EMBL" id="UGUA01000002">
    <property type="protein sequence ID" value="SUC37157.1"/>
    <property type="molecule type" value="Genomic_DNA"/>
</dbReference>
<dbReference type="UniPathway" id="UPA00252"/>